<keyword evidence="3" id="KW-1185">Reference proteome</keyword>
<dbReference type="InterPro" id="IPR051616">
    <property type="entry name" value="Cul2-RING_E3_ligase_SR"/>
</dbReference>
<reference evidence="2" key="1">
    <citation type="journal article" date="2023" name="Access Microbiol">
        <title>De-novo genome assembly for Akanthomyces muscarius, a biocontrol agent of insect agricultural pests.</title>
        <authorList>
            <person name="Erdos Z."/>
            <person name="Studholme D.J."/>
            <person name="Raymond B."/>
            <person name="Sharma M."/>
        </authorList>
    </citation>
    <scope>NUCLEOTIDE SEQUENCE</scope>
    <source>
        <strain evidence="2">Ve6</strain>
    </source>
</reference>
<sequence length="725" mass="78486">MSLITLPPEMLLRIAELLPFRHDLNSLLQCCQTFYGRLNHFLYHRNNCAQQAAEYALDHNSILPLQGLKRVGISLKDCGVDVLHEAAEAGLFGPINYVLDTGEIGIDSCGYQNTDSWGYEDDDKYEREGATPLYLAVVEGDGRTARLLLDRGADPSADTGPEHTRYPLIAALRGRHYSLAKTLVDAGADITCRDFSDDTPIICAAMTGNLEMVTLLLDRGADIFTTSRNGLCLFLAAFTIGSNPSLVEMLLDRGGLAPEDEVNSYLASAVQRGWYNVTKLLIEKGADLEYKPVQRPVPLLVVSIIIDHFDIAELLIQKGADVNARDYDQSCALHYTRQEEHLPLVKSLLAAGADVLATDAQGCQPLMVADSVAIVEVLLANGANYEHSSEMYDKALMRAIIQHRFDIAEALLQAGASTRGSDDFNLVQFACQIGSLRLVELLIDYGADISSNNPLGMSTLSIAAKGGRVSMVKLLLVRGADVEEADRDGYTPLMIAARNGHRGIVSILVGHGANLEITDEDSYTVLLAAAEEVQAEVVDILISLGANTQAKNCAGSNALIIAAALPNNKATVDRLLRDGGIDVDAQNIYGRTALFNAAMRGQAEAVESLLAHQPPADLTAKDHWGTTTLSMAVRNGHTRIVEMLLAAHDPSEPILGTKDNQGRTVLDWARRTATGEIWRMLAATREGAAVDVIEDAEEAMMRFRPTKCFCDRPGSRGSGPIGGDY</sequence>
<dbReference type="Pfam" id="PF00023">
    <property type="entry name" value="Ank"/>
    <property type="match status" value="1"/>
</dbReference>
<feature type="repeat" description="ANK" evidence="1">
    <location>
        <begin position="196"/>
        <end position="228"/>
    </location>
</feature>
<dbReference type="Proteomes" id="UP001144673">
    <property type="component" value="Chromosome 5"/>
</dbReference>
<dbReference type="KEGG" id="amus:LMH87_009629"/>
<evidence type="ECO:0008006" key="4">
    <source>
        <dbReference type="Google" id="ProtNLM"/>
    </source>
</evidence>
<dbReference type="EMBL" id="JAJHUN010000008">
    <property type="protein sequence ID" value="KAJ4153125.1"/>
    <property type="molecule type" value="Genomic_DNA"/>
</dbReference>
<dbReference type="Gene3D" id="1.25.40.20">
    <property type="entry name" value="Ankyrin repeat-containing domain"/>
    <property type="match status" value="3"/>
</dbReference>
<evidence type="ECO:0000313" key="3">
    <source>
        <dbReference type="Proteomes" id="UP001144673"/>
    </source>
</evidence>
<dbReference type="InterPro" id="IPR036770">
    <property type="entry name" value="Ankyrin_rpt-contain_sf"/>
</dbReference>
<dbReference type="SUPFAM" id="SSF48403">
    <property type="entry name" value="Ankyrin repeat"/>
    <property type="match status" value="2"/>
</dbReference>
<dbReference type="PROSITE" id="PS50297">
    <property type="entry name" value="ANK_REP_REGION"/>
    <property type="match status" value="4"/>
</dbReference>
<proteinExistence type="predicted"/>
<dbReference type="PROSITE" id="PS50088">
    <property type="entry name" value="ANK_REPEAT"/>
    <property type="match status" value="9"/>
</dbReference>
<accession>A0A9W8QBR3</accession>
<dbReference type="PRINTS" id="PR01415">
    <property type="entry name" value="ANKYRIN"/>
</dbReference>
<dbReference type="Pfam" id="PF12796">
    <property type="entry name" value="Ank_2"/>
    <property type="match status" value="5"/>
</dbReference>
<organism evidence="2 3">
    <name type="scientific">Akanthomyces muscarius</name>
    <name type="common">Entomopathogenic fungus</name>
    <name type="synonym">Lecanicillium muscarium</name>
    <dbReference type="NCBI Taxonomy" id="2231603"/>
    <lineage>
        <taxon>Eukaryota</taxon>
        <taxon>Fungi</taxon>
        <taxon>Dikarya</taxon>
        <taxon>Ascomycota</taxon>
        <taxon>Pezizomycotina</taxon>
        <taxon>Sordariomycetes</taxon>
        <taxon>Hypocreomycetidae</taxon>
        <taxon>Hypocreales</taxon>
        <taxon>Cordycipitaceae</taxon>
        <taxon>Akanthomyces</taxon>
    </lineage>
</organism>
<feature type="repeat" description="ANK" evidence="1">
    <location>
        <begin position="422"/>
        <end position="454"/>
    </location>
</feature>
<dbReference type="GeneID" id="80896788"/>
<dbReference type="RefSeq" id="XP_056053783.1">
    <property type="nucleotide sequence ID" value="XM_056196657.1"/>
</dbReference>
<protein>
    <recommendedName>
        <fullName evidence="4">Ankyrin repeat protein</fullName>
    </recommendedName>
</protein>
<feature type="repeat" description="ANK" evidence="1">
    <location>
        <begin position="300"/>
        <end position="327"/>
    </location>
</feature>
<name>A0A9W8QBR3_AKAMU</name>
<dbReference type="AlphaFoldDB" id="A0A9W8QBR3"/>
<evidence type="ECO:0000256" key="1">
    <source>
        <dbReference type="PROSITE-ProRule" id="PRU00023"/>
    </source>
</evidence>
<evidence type="ECO:0000313" key="2">
    <source>
        <dbReference type="EMBL" id="KAJ4153125.1"/>
    </source>
</evidence>
<feature type="repeat" description="ANK" evidence="1">
    <location>
        <begin position="328"/>
        <end position="360"/>
    </location>
</feature>
<feature type="repeat" description="ANK" evidence="1">
    <location>
        <begin position="455"/>
        <end position="487"/>
    </location>
</feature>
<comment type="caution">
    <text evidence="2">The sequence shown here is derived from an EMBL/GenBank/DDBJ whole genome shotgun (WGS) entry which is preliminary data.</text>
</comment>
<dbReference type="InterPro" id="IPR002110">
    <property type="entry name" value="Ankyrin_rpt"/>
</dbReference>
<feature type="repeat" description="ANK" evidence="1">
    <location>
        <begin position="163"/>
        <end position="195"/>
    </location>
</feature>
<dbReference type="PANTHER" id="PTHR46224:SF64">
    <property type="entry name" value="IQ MOTIF AND ANKYRIN REPEAT DOMAIN-CONTAINING PROTEIN 1"/>
    <property type="match status" value="1"/>
</dbReference>
<keyword evidence="1" id="KW-0040">ANK repeat</keyword>
<dbReference type="PANTHER" id="PTHR46224">
    <property type="entry name" value="ANKYRIN REPEAT FAMILY PROTEIN"/>
    <property type="match status" value="1"/>
</dbReference>
<dbReference type="SMART" id="SM00248">
    <property type="entry name" value="ANK"/>
    <property type="match status" value="16"/>
</dbReference>
<gene>
    <name evidence="2" type="ORF">LMH87_009629</name>
</gene>
<feature type="repeat" description="ANK" evidence="1">
    <location>
        <begin position="521"/>
        <end position="553"/>
    </location>
</feature>
<feature type="repeat" description="ANK" evidence="1">
    <location>
        <begin position="128"/>
        <end position="160"/>
    </location>
</feature>
<feature type="repeat" description="ANK" evidence="1">
    <location>
        <begin position="488"/>
        <end position="520"/>
    </location>
</feature>